<reference evidence="11" key="1">
    <citation type="submission" date="2011-08" db="EMBL/GenBank/DDBJ databases">
        <authorList>
            <person name="Rombauts S."/>
        </authorList>
    </citation>
    <scope>NUCLEOTIDE SEQUENCE</scope>
    <source>
        <strain evidence="11">London</strain>
    </source>
</reference>
<dbReference type="EMBL" id="CAEY01001579">
    <property type="status" value="NOT_ANNOTATED_CDS"/>
    <property type="molecule type" value="Genomic_DNA"/>
</dbReference>
<evidence type="ECO:0000256" key="2">
    <source>
        <dbReference type="ARBA" id="ARBA00006859"/>
    </source>
</evidence>
<feature type="transmembrane region" description="Helical" evidence="9">
    <location>
        <begin position="107"/>
        <end position="125"/>
    </location>
</feature>
<dbReference type="OrthoDB" id="29661at2759"/>
<feature type="transmembrane region" description="Helical" evidence="9">
    <location>
        <begin position="32"/>
        <end position="51"/>
    </location>
</feature>
<feature type="transmembrane region" description="Helical" evidence="9">
    <location>
        <begin position="80"/>
        <end position="101"/>
    </location>
</feature>
<feature type="region of interest" description="Disordered" evidence="8">
    <location>
        <begin position="354"/>
        <end position="383"/>
    </location>
</feature>
<evidence type="ECO:0000256" key="6">
    <source>
        <dbReference type="ARBA" id="ARBA00022989"/>
    </source>
</evidence>
<evidence type="ECO:0000313" key="10">
    <source>
        <dbReference type="EnsemblMetazoa" id="tetur05g02990.1"/>
    </source>
</evidence>
<proteinExistence type="inferred from homology"/>
<keyword evidence="7 9" id="KW-0472">Membrane</keyword>
<dbReference type="GO" id="GO:0033619">
    <property type="term" value="P:membrane protein proteolysis"/>
    <property type="evidence" value="ECO:0007669"/>
    <property type="project" value="TreeGrafter"/>
</dbReference>
<evidence type="ECO:0000313" key="11">
    <source>
        <dbReference type="Proteomes" id="UP000015104"/>
    </source>
</evidence>
<evidence type="ECO:0008006" key="12">
    <source>
        <dbReference type="Google" id="ProtNLM"/>
    </source>
</evidence>
<dbReference type="STRING" id="32264.T1K4L0"/>
<keyword evidence="11" id="KW-1185">Reference proteome</keyword>
<feature type="transmembrane region" description="Helical" evidence="9">
    <location>
        <begin position="259"/>
        <end position="284"/>
    </location>
</feature>
<feature type="transmembrane region" description="Helical" evidence="9">
    <location>
        <begin position="296"/>
        <end position="319"/>
    </location>
</feature>
<accession>T1K4L0</accession>
<sequence length="383" mass="43198">MDLMDFIILQANETVTAGASGNKFKATNEGRTVAYVSLVVMAVLPIFYGSFRSIKYHQKQKKAYEESGVRPDTMSRRDAMTFPIIASGTLGGLYLVIKIFSKEYVNYLLSIYFFSLGVIALTTFLQPMFEKLFSGPISKVEYHLNFTKKEKSDKKPFNLIDFEFNTFDILSFVVSSIIGVWYFMKKHWVANNLFGIAFACSGIELLSLNKIANGCILLIGLFFYDVFWVFGTDVMVTVAQSFEAPIKLMFPQDFIESGFFGKHFAMLGLGDIVVPGIFIALLLRYDVSLKRKGRKIYFYTAFIAYILGLILTIVVMTVYNHAQPALLYLVPACVLTPLSVALIQGDLKSMFSYQDHDEENEKKETKSNGGGKKSKNSKEKKES</sequence>
<evidence type="ECO:0000256" key="4">
    <source>
        <dbReference type="ARBA" id="ARBA00022801"/>
    </source>
</evidence>
<dbReference type="PANTHER" id="PTHR12174">
    <property type="entry name" value="SIGNAL PEPTIDE PEPTIDASE"/>
    <property type="match status" value="1"/>
</dbReference>
<dbReference type="PANTHER" id="PTHR12174:SF23">
    <property type="entry name" value="MINOR HISTOCOMPATIBILITY ANTIGEN H13"/>
    <property type="match status" value="1"/>
</dbReference>
<dbReference type="GO" id="GO:0098553">
    <property type="term" value="C:lumenal side of endoplasmic reticulum membrane"/>
    <property type="evidence" value="ECO:0007669"/>
    <property type="project" value="TreeGrafter"/>
</dbReference>
<comment type="subcellular location">
    <subcellularLocation>
        <location evidence="1">Endoplasmic reticulum membrane</location>
        <topology evidence="1">Multi-pass membrane protein</topology>
    </subcellularLocation>
</comment>
<evidence type="ECO:0000256" key="1">
    <source>
        <dbReference type="ARBA" id="ARBA00004477"/>
    </source>
</evidence>
<gene>
    <name evidence="10" type="primary">107360829</name>
</gene>
<feature type="transmembrane region" description="Helical" evidence="9">
    <location>
        <begin position="215"/>
        <end position="239"/>
    </location>
</feature>
<evidence type="ECO:0000256" key="3">
    <source>
        <dbReference type="ARBA" id="ARBA00022692"/>
    </source>
</evidence>
<dbReference type="EnsemblMetazoa" id="tetur05g02990.1">
    <property type="protein sequence ID" value="tetur05g02990.1"/>
    <property type="gene ID" value="tetur05g02990"/>
</dbReference>
<dbReference type="SMART" id="SM00730">
    <property type="entry name" value="PSN"/>
    <property type="match status" value="1"/>
</dbReference>
<dbReference type="AlphaFoldDB" id="T1K4L0"/>
<dbReference type="GO" id="GO:0006465">
    <property type="term" value="P:signal peptide processing"/>
    <property type="evidence" value="ECO:0007669"/>
    <property type="project" value="TreeGrafter"/>
</dbReference>
<name>T1K4L0_TETUR</name>
<dbReference type="eggNOG" id="KOG2443">
    <property type="taxonomic scope" value="Eukaryota"/>
</dbReference>
<keyword evidence="6 9" id="KW-1133">Transmembrane helix</keyword>
<evidence type="ECO:0000256" key="9">
    <source>
        <dbReference type="SAM" id="Phobius"/>
    </source>
</evidence>
<feature type="transmembrane region" description="Helical" evidence="9">
    <location>
        <begin position="164"/>
        <end position="183"/>
    </location>
</feature>
<evidence type="ECO:0000256" key="8">
    <source>
        <dbReference type="SAM" id="MobiDB-lite"/>
    </source>
</evidence>
<dbReference type="Pfam" id="PF04258">
    <property type="entry name" value="Peptidase_A22B"/>
    <property type="match status" value="1"/>
</dbReference>
<keyword evidence="5" id="KW-0256">Endoplasmic reticulum</keyword>
<dbReference type="KEGG" id="tut:107360829"/>
<dbReference type="InterPro" id="IPR006639">
    <property type="entry name" value="Preselin/SPP"/>
</dbReference>
<comment type="similarity">
    <text evidence="2">Belongs to the peptidase A22B family.</text>
</comment>
<dbReference type="InterPro" id="IPR007369">
    <property type="entry name" value="Peptidase_A22B_SPP"/>
</dbReference>
<dbReference type="Proteomes" id="UP000015104">
    <property type="component" value="Unassembled WGS sequence"/>
</dbReference>
<dbReference type="OMA" id="FLYDIWW"/>
<protein>
    <recommendedName>
        <fullName evidence="12">Signal peptide peptidase</fullName>
    </recommendedName>
</protein>
<evidence type="ECO:0000256" key="7">
    <source>
        <dbReference type="ARBA" id="ARBA00023136"/>
    </source>
</evidence>
<organism evidence="10 11">
    <name type="scientific">Tetranychus urticae</name>
    <name type="common">Two-spotted spider mite</name>
    <dbReference type="NCBI Taxonomy" id="32264"/>
    <lineage>
        <taxon>Eukaryota</taxon>
        <taxon>Metazoa</taxon>
        <taxon>Ecdysozoa</taxon>
        <taxon>Arthropoda</taxon>
        <taxon>Chelicerata</taxon>
        <taxon>Arachnida</taxon>
        <taxon>Acari</taxon>
        <taxon>Acariformes</taxon>
        <taxon>Trombidiformes</taxon>
        <taxon>Prostigmata</taxon>
        <taxon>Eleutherengona</taxon>
        <taxon>Raphignathae</taxon>
        <taxon>Tetranychoidea</taxon>
        <taxon>Tetranychidae</taxon>
        <taxon>Tetranychus</taxon>
    </lineage>
</organism>
<feature type="transmembrane region" description="Helical" evidence="9">
    <location>
        <begin position="325"/>
        <end position="343"/>
    </location>
</feature>
<keyword evidence="4" id="KW-0378">Hydrolase</keyword>
<evidence type="ECO:0000256" key="5">
    <source>
        <dbReference type="ARBA" id="ARBA00022824"/>
    </source>
</evidence>
<dbReference type="HOGENOM" id="CLU_023799_0_2_1"/>
<reference evidence="10" key="2">
    <citation type="submission" date="2015-06" db="UniProtKB">
        <authorList>
            <consortium name="EnsemblMetazoa"/>
        </authorList>
    </citation>
    <scope>IDENTIFICATION</scope>
</reference>
<keyword evidence="3 9" id="KW-0812">Transmembrane</keyword>
<dbReference type="GO" id="GO:0098554">
    <property type="term" value="C:cytoplasmic side of endoplasmic reticulum membrane"/>
    <property type="evidence" value="ECO:0007669"/>
    <property type="project" value="TreeGrafter"/>
</dbReference>
<dbReference type="GO" id="GO:0042500">
    <property type="term" value="F:aspartic endopeptidase activity, intramembrane cleaving"/>
    <property type="evidence" value="ECO:0007669"/>
    <property type="project" value="InterPro"/>
</dbReference>